<gene>
    <name evidence="3" type="ORF">GA0070214_106471</name>
</gene>
<evidence type="ECO:0000313" key="3">
    <source>
        <dbReference type="EMBL" id="SCF13135.1"/>
    </source>
</evidence>
<organism evidence="3 4">
    <name type="scientific">Micromonospora chaiyaphumensis</name>
    <dbReference type="NCBI Taxonomy" id="307119"/>
    <lineage>
        <taxon>Bacteria</taxon>
        <taxon>Bacillati</taxon>
        <taxon>Actinomycetota</taxon>
        <taxon>Actinomycetes</taxon>
        <taxon>Micromonosporales</taxon>
        <taxon>Micromonosporaceae</taxon>
        <taxon>Micromonospora</taxon>
    </lineage>
</organism>
<dbReference type="Proteomes" id="UP000199629">
    <property type="component" value="Unassembled WGS sequence"/>
</dbReference>
<evidence type="ECO:0000256" key="1">
    <source>
        <dbReference type="SAM" id="MobiDB-lite"/>
    </source>
</evidence>
<keyword evidence="2" id="KW-0732">Signal</keyword>
<keyword evidence="4" id="KW-1185">Reference proteome</keyword>
<name>A0A1C4XXG1_9ACTN</name>
<evidence type="ECO:0000313" key="4">
    <source>
        <dbReference type="Proteomes" id="UP000199629"/>
    </source>
</evidence>
<evidence type="ECO:0000256" key="2">
    <source>
        <dbReference type="SAM" id="SignalP"/>
    </source>
</evidence>
<feature type="chain" id="PRO_5038499988" evidence="2">
    <location>
        <begin position="25"/>
        <end position="212"/>
    </location>
</feature>
<protein>
    <submittedName>
        <fullName evidence="3">Uncharacterized protein</fullName>
    </submittedName>
</protein>
<dbReference type="AlphaFoldDB" id="A0A1C4XXG1"/>
<reference evidence="4" key="1">
    <citation type="submission" date="2016-06" db="EMBL/GenBank/DDBJ databases">
        <authorList>
            <person name="Varghese N."/>
            <person name="Submissions Spin"/>
        </authorList>
    </citation>
    <scope>NUCLEOTIDE SEQUENCE [LARGE SCALE GENOMIC DNA]</scope>
    <source>
        <strain evidence="4">DSM 45246</strain>
    </source>
</reference>
<dbReference type="EMBL" id="FMCS01000006">
    <property type="protein sequence ID" value="SCF13135.1"/>
    <property type="molecule type" value="Genomic_DNA"/>
</dbReference>
<proteinExistence type="predicted"/>
<feature type="signal peptide" evidence="2">
    <location>
        <begin position="1"/>
        <end position="24"/>
    </location>
</feature>
<dbReference type="RefSeq" id="WP_091265432.1">
    <property type="nucleotide sequence ID" value="NZ_FMCS01000006.1"/>
</dbReference>
<feature type="compositionally biased region" description="Low complexity" evidence="1">
    <location>
        <begin position="65"/>
        <end position="93"/>
    </location>
</feature>
<feature type="region of interest" description="Disordered" evidence="1">
    <location>
        <begin position="24"/>
        <end position="93"/>
    </location>
</feature>
<dbReference type="PROSITE" id="PS51257">
    <property type="entry name" value="PROKAR_LIPOPROTEIN"/>
    <property type="match status" value="1"/>
</dbReference>
<accession>A0A1C4XXG1</accession>
<sequence length="212" mass="21519">MMRRVGLGVVVVAALLAASACGDASEMPATPTAAEWSASAESLAPTPTAAPAATPSRAPEPSPTPRSSKAARSSTAPAPAPTTKKATQAATTSNKAACTAVKGPLEKAIAGLAALVIIAGSATSETEVAAARTETITRLVDLEAVANKVAAEQTDRTLRSNFRALAVAADRKYAYIRAVRPFDVEGLVSVASDTSALESAVNKLEPACGKYW</sequence>
<feature type="compositionally biased region" description="Low complexity" evidence="1">
    <location>
        <begin position="24"/>
        <end position="57"/>
    </location>
</feature>